<dbReference type="InterPro" id="IPR008969">
    <property type="entry name" value="CarboxyPept-like_regulatory"/>
</dbReference>
<dbReference type="OrthoDB" id="1776264at2"/>
<feature type="domain" description="Calcineurin-like phosphoesterase N-terminal" evidence="3">
    <location>
        <begin position="44"/>
        <end position="120"/>
    </location>
</feature>
<sequence length="497" mass="55617">MKRKDFFKLFGFAATGLALPPLATKAAVNEQSLQQPVKPVTVTGKVIANGKGIAGVAVTDGTSIVLTDKNGNYTLEAAAGAEFVYISLPAGYAFPNEKKMATFYKTIDTKTENFVADFTLEKLTVDDSKHCFVVWADTQMISEKDVELLKTQSVPDLQQLVESYPTGTLFHGIGCGDLVWDKFELFKGYKEAIAATGVTFFNVIGNHDMDIKTARTDEWSAETFKKEFGPTYYSFNRGKIHYVVLDDVFFIGTAKKYIGYITENQLSWLEQDLKNVSKGSTVVVSLHIPTDTGAARRYKKEAELGSNVSNREQLYKILADYKVHFMSGHTHFNDVWEKENMMEHNHGTVCGAWWTGPVCGDGTPSGYGVYEVDGNELTWYYKSTGLPKEHQVTVFEKGRSKDYPDEIIANVWNWDSKWKVEWFEDGAAKGAMEQRVAFDPLAVELYSGPELPKKHKFVEPTLADHIFFAKPSAGAKEIEVKVTDRFGKVYSVKKKLA</sequence>
<dbReference type="EMBL" id="VLLE01000002">
    <property type="protein sequence ID" value="TWI85529.1"/>
    <property type="molecule type" value="Genomic_DNA"/>
</dbReference>
<name>A0A562SW54_9BACT</name>
<dbReference type="RefSeq" id="WP_144884497.1">
    <property type="nucleotide sequence ID" value="NZ_VLLE01000002.1"/>
</dbReference>
<dbReference type="SUPFAM" id="SSF49464">
    <property type="entry name" value="Carboxypeptidase regulatory domain-like"/>
    <property type="match status" value="1"/>
</dbReference>
<dbReference type="InterPro" id="IPR032285">
    <property type="entry name" value="Metallophos_N"/>
</dbReference>
<feature type="signal peptide" evidence="1">
    <location>
        <begin position="1"/>
        <end position="26"/>
    </location>
</feature>
<dbReference type="AlphaFoldDB" id="A0A562SW54"/>
<evidence type="ECO:0000259" key="2">
    <source>
        <dbReference type="Pfam" id="PF16370"/>
    </source>
</evidence>
<gene>
    <name evidence="4" type="ORF">IQ13_0692</name>
</gene>
<dbReference type="Gene3D" id="3.60.21.10">
    <property type="match status" value="1"/>
</dbReference>
<dbReference type="PANTHER" id="PTHR43143:SF1">
    <property type="entry name" value="SERINE_THREONINE-PROTEIN PHOSPHATASE CPPED1"/>
    <property type="match status" value="1"/>
</dbReference>
<protein>
    <submittedName>
        <fullName evidence="4">3',5'-cyclic AMP phosphodiesterase CpdA</fullName>
    </submittedName>
</protein>
<keyword evidence="5" id="KW-1185">Reference proteome</keyword>
<dbReference type="PANTHER" id="PTHR43143">
    <property type="entry name" value="METALLOPHOSPHOESTERASE, CALCINEURIN SUPERFAMILY"/>
    <property type="match status" value="1"/>
</dbReference>
<feature type="domain" description="Calcineurin-like phosphoesterase C-terminal" evidence="2">
    <location>
        <begin position="343"/>
        <end position="490"/>
    </location>
</feature>
<dbReference type="InterPro" id="IPR029052">
    <property type="entry name" value="Metallo-depent_PP-like"/>
</dbReference>
<dbReference type="Pfam" id="PF16370">
    <property type="entry name" value="MetallophosC"/>
    <property type="match status" value="1"/>
</dbReference>
<dbReference type="Proteomes" id="UP000316167">
    <property type="component" value="Unassembled WGS sequence"/>
</dbReference>
<dbReference type="SUPFAM" id="SSF56300">
    <property type="entry name" value="Metallo-dependent phosphatases"/>
    <property type="match status" value="1"/>
</dbReference>
<reference evidence="4 5" key="1">
    <citation type="journal article" date="2015" name="Stand. Genomic Sci.">
        <title>Genomic Encyclopedia of Bacterial and Archaeal Type Strains, Phase III: the genomes of soil and plant-associated and newly described type strains.</title>
        <authorList>
            <person name="Whitman W.B."/>
            <person name="Woyke T."/>
            <person name="Klenk H.P."/>
            <person name="Zhou Y."/>
            <person name="Lilburn T.G."/>
            <person name="Beck B.J."/>
            <person name="De Vos P."/>
            <person name="Vandamme P."/>
            <person name="Eisen J.A."/>
            <person name="Garrity G."/>
            <person name="Hugenholtz P."/>
            <person name="Kyrpides N.C."/>
        </authorList>
    </citation>
    <scope>NUCLEOTIDE SEQUENCE [LARGE SCALE GENOMIC DNA]</scope>
    <source>
        <strain evidence="4 5">CGMCC 1.7271</strain>
    </source>
</reference>
<dbReference type="InterPro" id="IPR051918">
    <property type="entry name" value="STPP_CPPED1"/>
</dbReference>
<feature type="chain" id="PRO_5021912425" evidence="1">
    <location>
        <begin position="27"/>
        <end position="497"/>
    </location>
</feature>
<accession>A0A562SW54</accession>
<keyword evidence="1" id="KW-0732">Signal</keyword>
<evidence type="ECO:0000313" key="5">
    <source>
        <dbReference type="Proteomes" id="UP000316167"/>
    </source>
</evidence>
<evidence type="ECO:0000313" key="4">
    <source>
        <dbReference type="EMBL" id="TWI85529.1"/>
    </source>
</evidence>
<comment type="caution">
    <text evidence="4">The sequence shown here is derived from an EMBL/GenBank/DDBJ whole genome shotgun (WGS) entry which is preliminary data.</text>
</comment>
<organism evidence="4 5">
    <name type="scientific">Lacibacter cauensis</name>
    <dbReference type="NCBI Taxonomy" id="510947"/>
    <lineage>
        <taxon>Bacteria</taxon>
        <taxon>Pseudomonadati</taxon>
        <taxon>Bacteroidota</taxon>
        <taxon>Chitinophagia</taxon>
        <taxon>Chitinophagales</taxon>
        <taxon>Chitinophagaceae</taxon>
        <taxon>Lacibacter</taxon>
    </lineage>
</organism>
<dbReference type="Pfam" id="PF16371">
    <property type="entry name" value="MetallophosN"/>
    <property type="match status" value="1"/>
</dbReference>
<evidence type="ECO:0000259" key="3">
    <source>
        <dbReference type="Pfam" id="PF16371"/>
    </source>
</evidence>
<dbReference type="InterPro" id="IPR032288">
    <property type="entry name" value="Metallophos_C"/>
</dbReference>
<proteinExistence type="predicted"/>
<evidence type="ECO:0000256" key="1">
    <source>
        <dbReference type="SAM" id="SignalP"/>
    </source>
</evidence>